<feature type="domain" description="Pyrroline-5-carboxylate reductase catalytic N-terminal" evidence="2">
    <location>
        <begin position="2"/>
        <end position="93"/>
    </location>
</feature>
<evidence type="ECO:0000313" key="3">
    <source>
        <dbReference type="EMBL" id="XBH19162.1"/>
    </source>
</evidence>
<dbReference type="Pfam" id="PF03807">
    <property type="entry name" value="F420_oxidored"/>
    <property type="match status" value="1"/>
</dbReference>
<evidence type="ECO:0000256" key="1">
    <source>
        <dbReference type="ARBA" id="ARBA00023002"/>
    </source>
</evidence>
<proteinExistence type="predicted"/>
<dbReference type="SUPFAM" id="SSF51735">
    <property type="entry name" value="NAD(P)-binding Rossmann-fold domains"/>
    <property type="match status" value="1"/>
</dbReference>
<dbReference type="InterPro" id="IPR051267">
    <property type="entry name" value="STEAP_metalloreductase"/>
</dbReference>
<dbReference type="GO" id="GO:0052851">
    <property type="term" value="F:ferric-chelate reductase (NADPH) activity"/>
    <property type="evidence" value="ECO:0007669"/>
    <property type="project" value="TreeGrafter"/>
</dbReference>
<sequence length="213" mass="22684">MKVGVLGSGDVAKTLAGGFLKHGHSVKIGSRNPAKLADWSTQNSGSTVGTFAEAAGFGELLVLAVKGDAAAEALSLAGKTNLAGKTVIDACNPIENAPPEKGVLRFFTDINKSLMETLQSQFSEAHFIKAFNSVGFPCMINPEFAGGKPTMFICGNDEGAKKQVTQINEQFGWETADMGPMEAARAIEPLCMLWCIPGFTRNDWTHAFKLLTK</sequence>
<dbReference type="EMBL" id="CP121196">
    <property type="protein sequence ID" value="XBH19162.1"/>
    <property type="molecule type" value="Genomic_DNA"/>
</dbReference>
<dbReference type="GO" id="GO:0008823">
    <property type="term" value="F:cupric reductase (NADH) activity"/>
    <property type="evidence" value="ECO:0007669"/>
    <property type="project" value="TreeGrafter"/>
</dbReference>
<dbReference type="RefSeq" id="WP_348264377.1">
    <property type="nucleotide sequence ID" value="NZ_CP121196.1"/>
</dbReference>
<organism evidence="3">
    <name type="scientific">Telmatobacter sp. DSM 110680</name>
    <dbReference type="NCBI Taxonomy" id="3036704"/>
    <lineage>
        <taxon>Bacteria</taxon>
        <taxon>Pseudomonadati</taxon>
        <taxon>Acidobacteriota</taxon>
        <taxon>Terriglobia</taxon>
        <taxon>Terriglobales</taxon>
        <taxon>Acidobacteriaceae</taxon>
        <taxon>Telmatobacter</taxon>
    </lineage>
</organism>
<evidence type="ECO:0000259" key="2">
    <source>
        <dbReference type="Pfam" id="PF03807"/>
    </source>
</evidence>
<dbReference type="InterPro" id="IPR036291">
    <property type="entry name" value="NAD(P)-bd_dom_sf"/>
</dbReference>
<keyword evidence="1" id="KW-0560">Oxidoreductase</keyword>
<dbReference type="PANTHER" id="PTHR14239">
    <property type="entry name" value="DUDULIN-RELATED"/>
    <property type="match status" value="1"/>
</dbReference>
<dbReference type="GO" id="GO:0005886">
    <property type="term" value="C:plasma membrane"/>
    <property type="evidence" value="ECO:0007669"/>
    <property type="project" value="TreeGrafter"/>
</dbReference>
<dbReference type="InterPro" id="IPR028939">
    <property type="entry name" value="P5C_Rdtase_cat_N"/>
</dbReference>
<dbReference type="PANTHER" id="PTHR14239:SF0">
    <property type="entry name" value="F420-DEPENDENT NADP REDUCTASE"/>
    <property type="match status" value="1"/>
</dbReference>
<accession>A0AAU7DLY9</accession>
<name>A0AAU7DLY9_9BACT</name>
<protein>
    <submittedName>
        <fullName evidence="3">NAD(P)-binding domain-containing protein</fullName>
    </submittedName>
</protein>
<gene>
    <name evidence="3" type="ORF">P8935_07535</name>
</gene>
<dbReference type="AlphaFoldDB" id="A0AAU7DLY9"/>
<dbReference type="GO" id="GO:0015677">
    <property type="term" value="P:copper ion import"/>
    <property type="evidence" value="ECO:0007669"/>
    <property type="project" value="TreeGrafter"/>
</dbReference>
<dbReference type="Gene3D" id="3.40.50.720">
    <property type="entry name" value="NAD(P)-binding Rossmann-like Domain"/>
    <property type="match status" value="1"/>
</dbReference>
<reference evidence="3" key="1">
    <citation type="submission" date="2023-03" db="EMBL/GenBank/DDBJ databases">
        <title>Edaphobacter sp.</title>
        <authorList>
            <person name="Huber K.J."/>
            <person name="Papendorf J."/>
            <person name="Pilke C."/>
            <person name="Bunk B."/>
            <person name="Sproeer C."/>
            <person name="Pester M."/>
        </authorList>
    </citation>
    <scope>NUCLEOTIDE SEQUENCE</scope>
    <source>
        <strain evidence="3">DSM 110680</strain>
    </source>
</reference>